<dbReference type="Pfam" id="PF04588">
    <property type="entry name" value="HIG_1_N"/>
    <property type="match status" value="1"/>
</dbReference>
<dbReference type="Gene3D" id="6.10.140.1320">
    <property type="match status" value="1"/>
</dbReference>
<dbReference type="InterPro" id="IPR007667">
    <property type="entry name" value="Hypoxia_induced_domain"/>
</dbReference>
<feature type="transmembrane region" description="Helical" evidence="4">
    <location>
        <begin position="17"/>
        <end position="37"/>
    </location>
</feature>
<name>A0A0P0Z014_9HYPH</name>
<dbReference type="NCBIfam" id="NF033233">
    <property type="entry name" value="twin_helix"/>
    <property type="match status" value="1"/>
</dbReference>
<feature type="transmembrane region" description="Helical" evidence="4">
    <location>
        <begin position="57"/>
        <end position="74"/>
    </location>
</feature>
<accession>A0A0P0Z014</accession>
<reference evidence="6" key="1">
    <citation type="journal article" date="2015" name="Proc. Natl. Acad. Sci. U.S.A.">
        <title>Bacterial clade with the ribosomal RNA operon on a small plasmid rather than the chromosome.</title>
        <authorList>
            <person name="Anda M."/>
            <person name="Ohtsubo Y."/>
            <person name="Okubo T."/>
            <person name="Sugawara M."/>
            <person name="Nagata Y."/>
            <person name="Tsuda M."/>
            <person name="Minamisawa K."/>
            <person name="Mitsui H."/>
        </authorList>
    </citation>
    <scope>NUCLEOTIDE SEQUENCE</scope>
    <source>
        <strain evidence="6">JCM 14755</strain>
    </source>
</reference>
<organism evidence="6">
    <name type="scientific">Aureimonas frigidaquae</name>
    <dbReference type="NCBI Taxonomy" id="424757"/>
    <lineage>
        <taxon>Bacteria</taxon>
        <taxon>Pseudomonadati</taxon>
        <taxon>Pseudomonadota</taxon>
        <taxon>Alphaproteobacteria</taxon>
        <taxon>Hyphomicrobiales</taxon>
        <taxon>Aurantimonadaceae</taxon>
        <taxon>Aureimonas</taxon>
    </lineage>
</organism>
<dbReference type="EMBL" id="LC066375">
    <property type="protein sequence ID" value="BAT27206.1"/>
    <property type="molecule type" value="Genomic_DNA"/>
</dbReference>
<sequence>MAYIPPTPTQGDGMSSFLTYLALALMIAVALVLVAGLRNMLVGGPGNRSQKLMRLRVMLQALAVLVIVLFLLFAR</sequence>
<evidence type="ECO:0000256" key="4">
    <source>
        <dbReference type="SAM" id="Phobius"/>
    </source>
</evidence>
<evidence type="ECO:0000313" key="6">
    <source>
        <dbReference type="EMBL" id="BAT27206.1"/>
    </source>
</evidence>
<evidence type="ECO:0000256" key="2">
    <source>
        <dbReference type="ARBA" id="ARBA00022989"/>
    </source>
</evidence>
<keyword evidence="3 4" id="KW-0472">Membrane</keyword>
<evidence type="ECO:0000256" key="1">
    <source>
        <dbReference type="ARBA" id="ARBA00022692"/>
    </source>
</evidence>
<proteinExistence type="predicted"/>
<keyword evidence="1 4" id="KW-0812">Transmembrane</keyword>
<protein>
    <recommendedName>
        <fullName evidence="5">HIG1 domain-containing protein</fullName>
    </recommendedName>
</protein>
<feature type="domain" description="HIG1" evidence="5">
    <location>
        <begin position="1"/>
        <end position="75"/>
    </location>
</feature>
<dbReference type="AlphaFoldDB" id="A0A0P0Z014"/>
<dbReference type="PROSITE" id="PS51503">
    <property type="entry name" value="HIG1"/>
    <property type="match status" value="1"/>
</dbReference>
<evidence type="ECO:0000259" key="5">
    <source>
        <dbReference type="PROSITE" id="PS51503"/>
    </source>
</evidence>
<keyword evidence="2 4" id="KW-1133">Transmembrane helix</keyword>
<evidence type="ECO:0000256" key="3">
    <source>
        <dbReference type="ARBA" id="ARBA00023136"/>
    </source>
</evidence>